<feature type="transmembrane region" description="Helical" evidence="7">
    <location>
        <begin position="324"/>
        <end position="342"/>
    </location>
</feature>
<feature type="transmembrane region" description="Helical" evidence="7">
    <location>
        <begin position="222"/>
        <end position="239"/>
    </location>
</feature>
<feature type="transmembrane region" description="Helical" evidence="7">
    <location>
        <begin position="72"/>
        <end position="90"/>
    </location>
</feature>
<comment type="subcellular location">
    <subcellularLocation>
        <location evidence="1">Cell membrane</location>
        <topology evidence="1">Multi-pass membrane protein</topology>
    </subcellularLocation>
</comment>
<feature type="transmembrane region" description="Helical" evidence="7">
    <location>
        <begin position="354"/>
        <end position="370"/>
    </location>
</feature>
<dbReference type="AlphaFoldDB" id="A0A7I7MAS5"/>
<dbReference type="PRINTS" id="PR01035">
    <property type="entry name" value="TCRTETA"/>
</dbReference>
<evidence type="ECO:0000313" key="9">
    <source>
        <dbReference type="EMBL" id="BBX69314.1"/>
    </source>
</evidence>
<keyword evidence="3" id="KW-1003">Cell membrane</keyword>
<feature type="transmembrane region" description="Helical" evidence="7">
    <location>
        <begin position="476"/>
        <end position="494"/>
    </location>
</feature>
<gene>
    <name evidence="9" type="ORF">MPSYJ_27750</name>
</gene>
<dbReference type="KEGG" id="mpsc:MPSYJ_27750"/>
<dbReference type="SUPFAM" id="SSF103473">
    <property type="entry name" value="MFS general substrate transporter"/>
    <property type="match status" value="1"/>
</dbReference>
<feature type="transmembrane region" description="Helical" evidence="7">
    <location>
        <begin position="382"/>
        <end position="405"/>
    </location>
</feature>
<dbReference type="InterPro" id="IPR004638">
    <property type="entry name" value="EmrB-like"/>
</dbReference>
<reference evidence="9 10" key="1">
    <citation type="journal article" date="2019" name="Emerg. Microbes Infect.">
        <title>Comprehensive subspecies identification of 175 nontuberculous mycobacteria species based on 7547 genomic profiles.</title>
        <authorList>
            <person name="Matsumoto Y."/>
            <person name="Kinjo T."/>
            <person name="Motooka D."/>
            <person name="Nabeya D."/>
            <person name="Jung N."/>
            <person name="Uechi K."/>
            <person name="Horii T."/>
            <person name="Iida T."/>
            <person name="Fujita J."/>
            <person name="Nakamura S."/>
        </authorList>
    </citation>
    <scope>NUCLEOTIDE SEQUENCE [LARGE SCALE GENOMIC DNA]</scope>
    <source>
        <strain evidence="9 10">JCM 13323</strain>
    </source>
</reference>
<dbReference type="RefSeq" id="WP_246228997.1">
    <property type="nucleotide sequence ID" value="NZ_AP022574.1"/>
</dbReference>
<dbReference type="EMBL" id="AP022574">
    <property type="protein sequence ID" value="BBX69314.1"/>
    <property type="molecule type" value="Genomic_DNA"/>
</dbReference>
<proteinExistence type="predicted"/>
<protein>
    <submittedName>
        <fullName evidence="9">MFS transporter</fullName>
    </submittedName>
</protein>
<dbReference type="InterPro" id="IPR020846">
    <property type="entry name" value="MFS_dom"/>
</dbReference>
<accession>A0A7I7MAS5</accession>
<dbReference type="Gene3D" id="1.20.1720.10">
    <property type="entry name" value="Multidrug resistance protein D"/>
    <property type="match status" value="1"/>
</dbReference>
<dbReference type="Gene3D" id="1.20.1250.20">
    <property type="entry name" value="MFS general substrate transporter like domains"/>
    <property type="match status" value="1"/>
</dbReference>
<evidence type="ECO:0000256" key="5">
    <source>
        <dbReference type="ARBA" id="ARBA00022989"/>
    </source>
</evidence>
<dbReference type="PROSITE" id="PS50850">
    <property type="entry name" value="MFS"/>
    <property type="match status" value="1"/>
</dbReference>
<dbReference type="PANTHER" id="PTHR42718">
    <property type="entry name" value="MAJOR FACILITATOR SUPERFAMILY MULTIDRUG TRANSPORTER MFSC"/>
    <property type="match status" value="1"/>
</dbReference>
<dbReference type="GO" id="GO:0022857">
    <property type="term" value="F:transmembrane transporter activity"/>
    <property type="evidence" value="ECO:0007669"/>
    <property type="project" value="InterPro"/>
</dbReference>
<feature type="transmembrane region" description="Helical" evidence="7">
    <location>
        <begin position="190"/>
        <end position="210"/>
    </location>
</feature>
<evidence type="ECO:0000256" key="4">
    <source>
        <dbReference type="ARBA" id="ARBA00022692"/>
    </source>
</evidence>
<feature type="domain" description="Major facilitator superfamily (MFS) profile" evidence="8">
    <location>
        <begin position="36"/>
        <end position="498"/>
    </location>
</feature>
<evidence type="ECO:0000256" key="6">
    <source>
        <dbReference type="ARBA" id="ARBA00023136"/>
    </source>
</evidence>
<feature type="transmembrane region" description="Helical" evidence="7">
    <location>
        <begin position="251"/>
        <end position="268"/>
    </location>
</feature>
<keyword evidence="10" id="KW-1185">Reference proteome</keyword>
<feature type="transmembrane region" description="Helical" evidence="7">
    <location>
        <begin position="289"/>
        <end position="312"/>
    </location>
</feature>
<feature type="transmembrane region" description="Helical" evidence="7">
    <location>
        <begin position="102"/>
        <end position="121"/>
    </location>
</feature>
<dbReference type="GO" id="GO:0005886">
    <property type="term" value="C:plasma membrane"/>
    <property type="evidence" value="ECO:0007669"/>
    <property type="project" value="UniProtKB-SubCell"/>
</dbReference>
<dbReference type="InterPro" id="IPR001958">
    <property type="entry name" value="Tet-R_TetA/multi-R_MdtG-like"/>
</dbReference>
<dbReference type="CDD" id="cd17321">
    <property type="entry name" value="MFS_MMR_MDR_like"/>
    <property type="match status" value="1"/>
</dbReference>
<keyword evidence="6 7" id="KW-0472">Membrane</keyword>
<organism evidence="9 10">
    <name type="scientific">Mycolicibacterium psychrotolerans</name>
    <dbReference type="NCBI Taxonomy" id="216929"/>
    <lineage>
        <taxon>Bacteria</taxon>
        <taxon>Bacillati</taxon>
        <taxon>Actinomycetota</taxon>
        <taxon>Actinomycetes</taxon>
        <taxon>Mycobacteriales</taxon>
        <taxon>Mycobacteriaceae</taxon>
        <taxon>Mycolicibacterium</taxon>
    </lineage>
</organism>
<sequence length="513" mass="53141">MRATDPPRLLASVREGARGGLCDAMTAGGDRQLFLSLWVMMVGFLLVVVDATGIAVASPVIRETFGVDHHSVIWVSSAYLLAFAALLLLGGRLGDRYGPRNLYLLGLALFAAASVWCGLSTSIDMLITARGIQGAGAALITPQILTTITRTFPPERRGVAMAAWGATAGVGMFAGPLVGGVLVDTWGWPWIFFVNAPIGAAGVILAAVLIPATPGRPHHLDLPGALLSAVGIGLVVFGLQEGQHEGWRLPIWGVIAGGAVLIAAFVSWQAMQHGEPLIPLHLFRHRDFVLANAGIVLVSVAFVAFAVPLMFYLQEVCGLAPTRAALLVAPMAIATGLLAPVVGRLVDRSQARPIVAAGFTALAVGLLWLSREMTPATPIWRLVLPLTLMGAAGAFTWEPLSVIASRTLPPELAGAGSAMCNTSRQVGAALSSAGVATLMTALLGSETATIAGQPDGAAPLSGPARESLAVAMAESMLLPASAAALGAATALFLTGRTRSDLGYRFRRDVSVTP</sequence>
<feature type="transmembrane region" description="Helical" evidence="7">
    <location>
        <begin position="158"/>
        <end position="178"/>
    </location>
</feature>
<dbReference type="Proteomes" id="UP000466514">
    <property type="component" value="Chromosome"/>
</dbReference>
<dbReference type="PANTHER" id="PTHR42718:SF42">
    <property type="entry name" value="EXPORT PROTEIN"/>
    <property type="match status" value="1"/>
</dbReference>
<dbReference type="InterPro" id="IPR036259">
    <property type="entry name" value="MFS_trans_sf"/>
</dbReference>
<evidence type="ECO:0000313" key="10">
    <source>
        <dbReference type="Proteomes" id="UP000466514"/>
    </source>
</evidence>
<evidence type="ECO:0000256" key="2">
    <source>
        <dbReference type="ARBA" id="ARBA00022448"/>
    </source>
</evidence>
<keyword evidence="2" id="KW-0813">Transport</keyword>
<evidence type="ECO:0000256" key="1">
    <source>
        <dbReference type="ARBA" id="ARBA00004651"/>
    </source>
</evidence>
<evidence type="ECO:0000259" key="8">
    <source>
        <dbReference type="PROSITE" id="PS50850"/>
    </source>
</evidence>
<keyword evidence="4 7" id="KW-0812">Transmembrane</keyword>
<keyword evidence="5 7" id="KW-1133">Transmembrane helix</keyword>
<evidence type="ECO:0000256" key="7">
    <source>
        <dbReference type="SAM" id="Phobius"/>
    </source>
</evidence>
<evidence type="ECO:0000256" key="3">
    <source>
        <dbReference type="ARBA" id="ARBA00022475"/>
    </source>
</evidence>
<dbReference type="Pfam" id="PF07690">
    <property type="entry name" value="MFS_1"/>
    <property type="match status" value="1"/>
</dbReference>
<name>A0A7I7MAS5_9MYCO</name>
<dbReference type="InterPro" id="IPR011701">
    <property type="entry name" value="MFS"/>
</dbReference>
<dbReference type="NCBIfam" id="TIGR00711">
    <property type="entry name" value="efflux_EmrB"/>
    <property type="match status" value="1"/>
</dbReference>
<feature type="transmembrane region" description="Helical" evidence="7">
    <location>
        <begin position="35"/>
        <end position="60"/>
    </location>
</feature>